<feature type="region of interest" description="Disordered" evidence="1">
    <location>
        <begin position="50"/>
        <end position="75"/>
    </location>
</feature>
<accession>A0A319CGR7</accession>
<dbReference type="GeneID" id="37133440"/>
<protein>
    <submittedName>
        <fullName evidence="2">Uncharacterized protein</fullName>
    </submittedName>
</protein>
<dbReference type="EMBL" id="KZ821682">
    <property type="protein sequence ID" value="PYH84835.1"/>
    <property type="molecule type" value="Genomic_DNA"/>
</dbReference>
<dbReference type="Proteomes" id="UP000248340">
    <property type="component" value="Unassembled WGS sequence"/>
</dbReference>
<dbReference type="RefSeq" id="XP_025495035.1">
    <property type="nucleotide sequence ID" value="XM_025630699.1"/>
</dbReference>
<reference evidence="2 3" key="1">
    <citation type="submission" date="2016-12" db="EMBL/GenBank/DDBJ databases">
        <title>The genomes of Aspergillus section Nigri reveals drivers in fungal speciation.</title>
        <authorList>
            <consortium name="DOE Joint Genome Institute"/>
            <person name="Vesth T.C."/>
            <person name="Nybo J."/>
            <person name="Theobald S."/>
            <person name="Brandl J."/>
            <person name="Frisvad J.C."/>
            <person name="Nielsen K.F."/>
            <person name="Lyhne E.K."/>
            <person name="Kogle M.E."/>
            <person name="Kuo A."/>
            <person name="Riley R."/>
            <person name="Clum A."/>
            <person name="Nolan M."/>
            <person name="Lipzen A."/>
            <person name="Salamov A."/>
            <person name="Henrissat B."/>
            <person name="Wiebenga A."/>
            <person name="De Vries R.P."/>
            <person name="Grigoriev I.V."/>
            <person name="Mortensen U.H."/>
            <person name="Andersen M.R."/>
            <person name="Baker S.E."/>
        </authorList>
    </citation>
    <scope>NUCLEOTIDE SEQUENCE [LARGE SCALE GENOMIC DNA]</scope>
    <source>
        <strain evidence="2 3">CBS 121591</strain>
    </source>
</reference>
<evidence type="ECO:0000313" key="3">
    <source>
        <dbReference type="Proteomes" id="UP000248340"/>
    </source>
</evidence>
<proteinExistence type="predicted"/>
<dbReference type="AlphaFoldDB" id="A0A319CGR7"/>
<evidence type="ECO:0000256" key="1">
    <source>
        <dbReference type="SAM" id="MobiDB-lite"/>
    </source>
</evidence>
<dbReference type="VEuPathDB" id="FungiDB:BO82DRAFT_211308"/>
<organism evidence="2 3">
    <name type="scientific">Aspergillus uvarum CBS 121591</name>
    <dbReference type="NCBI Taxonomy" id="1448315"/>
    <lineage>
        <taxon>Eukaryota</taxon>
        <taxon>Fungi</taxon>
        <taxon>Dikarya</taxon>
        <taxon>Ascomycota</taxon>
        <taxon>Pezizomycotina</taxon>
        <taxon>Eurotiomycetes</taxon>
        <taxon>Eurotiomycetidae</taxon>
        <taxon>Eurotiales</taxon>
        <taxon>Aspergillaceae</taxon>
        <taxon>Aspergillus</taxon>
        <taxon>Aspergillus subgen. Circumdati</taxon>
    </lineage>
</organism>
<feature type="compositionally biased region" description="Basic residues" evidence="1">
    <location>
        <begin position="65"/>
        <end position="75"/>
    </location>
</feature>
<gene>
    <name evidence="2" type="ORF">BO82DRAFT_211308</name>
</gene>
<evidence type="ECO:0000313" key="2">
    <source>
        <dbReference type="EMBL" id="PYH84835.1"/>
    </source>
</evidence>
<sequence>MWLVSTGSMADSFPFLECLFSGIVGQRGRIPESTGRNAVAWRLEEKNGDRVWRGGGESVEEERERKKKTRGRRTE</sequence>
<keyword evidence="3" id="KW-1185">Reference proteome</keyword>
<name>A0A319CGR7_9EURO</name>